<dbReference type="OMA" id="KFCAIRR"/>
<dbReference type="Proteomes" id="UP000075243">
    <property type="component" value="Unassembled WGS sequence"/>
</dbReference>
<feature type="region of interest" description="Disordered" evidence="1">
    <location>
        <begin position="176"/>
        <end position="208"/>
    </location>
</feature>
<evidence type="ECO:0000256" key="2">
    <source>
        <dbReference type="SAM" id="SignalP"/>
    </source>
</evidence>
<organism evidence="4 5">
    <name type="scientific">Cajanus cajan</name>
    <name type="common">Pigeon pea</name>
    <name type="synonym">Cajanus indicus</name>
    <dbReference type="NCBI Taxonomy" id="3821"/>
    <lineage>
        <taxon>Eukaryota</taxon>
        <taxon>Viridiplantae</taxon>
        <taxon>Streptophyta</taxon>
        <taxon>Embryophyta</taxon>
        <taxon>Tracheophyta</taxon>
        <taxon>Spermatophyta</taxon>
        <taxon>Magnoliopsida</taxon>
        <taxon>eudicotyledons</taxon>
        <taxon>Gunneridae</taxon>
        <taxon>Pentapetalae</taxon>
        <taxon>rosids</taxon>
        <taxon>fabids</taxon>
        <taxon>Fabales</taxon>
        <taxon>Fabaceae</taxon>
        <taxon>Papilionoideae</taxon>
        <taxon>50 kb inversion clade</taxon>
        <taxon>NPAAA clade</taxon>
        <taxon>indigoferoid/millettioid clade</taxon>
        <taxon>Phaseoleae</taxon>
        <taxon>Cajanus</taxon>
    </lineage>
</organism>
<evidence type="ECO:0000256" key="1">
    <source>
        <dbReference type="SAM" id="MobiDB-lite"/>
    </source>
</evidence>
<protein>
    <recommendedName>
        <fullName evidence="3">Putative plant transposon protein domain-containing protein</fullName>
    </recommendedName>
</protein>
<dbReference type="InterPro" id="IPR046796">
    <property type="entry name" value="Transposase_32_dom"/>
</dbReference>
<proteinExistence type="predicted"/>
<dbReference type="EMBL" id="KQ485746">
    <property type="protein sequence ID" value="KYP31694.1"/>
    <property type="molecule type" value="Genomic_DNA"/>
</dbReference>
<evidence type="ECO:0000259" key="3">
    <source>
        <dbReference type="Pfam" id="PF20167"/>
    </source>
</evidence>
<gene>
    <name evidence="4" type="ORF">KK1_047848</name>
</gene>
<name>A0A151QN53_CAJCA</name>
<accession>A0A151QN53</accession>
<evidence type="ECO:0000313" key="5">
    <source>
        <dbReference type="Proteomes" id="UP000075243"/>
    </source>
</evidence>
<evidence type="ECO:0000313" key="4">
    <source>
        <dbReference type="EMBL" id="KYP31694.1"/>
    </source>
</evidence>
<dbReference type="Pfam" id="PF20167">
    <property type="entry name" value="Transposase_32"/>
    <property type="match status" value="1"/>
</dbReference>
<sequence>MRGKMTKIAKVWMTFLFANVTPTTHVSDIRMSRAHLLYTILHSHAYSVDIAAIISDEMYQFVTSSPSKKAISAKPGFSCPDNCIVQTTKAPTTPIPPRHPPMPPVISPMEQCLSTQIREKFCAIRRGLDKLNESCYRFTLHQYQQDSNPFSWPTPEQFTSICSWPEDRPIHQEMVEPEVVNDEVGGNDQQDEENEADSEEGTEDEEGY</sequence>
<keyword evidence="5" id="KW-1185">Reference proteome</keyword>
<feature type="chain" id="PRO_5007587440" description="Putative plant transposon protein domain-containing protein" evidence="2">
    <location>
        <begin position="26"/>
        <end position="208"/>
    </location>
</feature>
<feature type="compositionally biased region" description="Acidic residues" evidence="1">
    <location>
        <begin position="189"/>
        <end position="208"/>
    </location>
</feature>
<feature type="domain" description="Putative plant transposon protein" evidence="3">
    <location>
        <begin position="3"/>
        <end position="71"/>
    </location>
</feature>
<reference evidence="4" key="1">
    <citation type="journal article" date="2012" name="Nat. Biotechnol.">
        <title>Draft genome sequence of pigeonpea (Cajanus cajan), an orphan legume crop of resource-poor farmers.</title>
        <authorList>
            <person name="Varshney R.K."/>
            <person name="Chen W."/>
            <person name="Li Y."/>
            <person name="Bharti A.K."/>
            <person name="Saxena R.K."/>
            <person name="Schlueter J.A."/>
            <person name="Donoghue M.T."/>
            <person name="Azam S."/>
            <person name="Fan G."/>
            <person name="Whaley A.M."/>
            <person name="Farmer A.D."/>
            <person name="Sheridan J."/>
            <person name="Iwata A."/>
            <person name="Tuteja R."/>
            <person name="Penmetsa R.V."/>
            <person name="Wu W."/>
            <person name="Upadhyaya H.D."/>
            <person name="Yang S.P."/>
            <person name="Shah T."/>
            <person name="Saxena K.B."/>
            <person name="Michael T."/>
            <person name="McCombie W.R."/>
            <person name="Yang B."/>
            <person name="Zhang G."/>
            <person name="Yang H."/>
            <person name="Wang J."/>
            <person name="Spillane C."/>
            <person name="Cook D.R."/>
            <person name="May G.D."/>
            <person name="Xu X."/>
            <person name="Jackson S.A."/>
        </authorList>
    </citation>
    <scope>NUCLEOTIDE SEQUENCE [LARGE SCALE GENOMIC DNA]</scope>
</reference>
<keyword evidence="2" id="KW-0732">Signal</keyword>
<dbReference type="AlphaFoldDB" id="A0A151QN53"/>
<dbReference type="Gramene" id="C.cajan_46384.t">
    <property type="protein sequence ID" value="C.cajan_46384.t"/>
    <property type="gene ID" value="C.cajan_46384"/>
</dbReference>
<feature type="signal peptide" evidence="2">
    <location>
        <begin position="1"/>
        <end position="25"/>
    </location>
</feature>